<comment type="caution">
    <text evidence="2">The sequence shown here is derived from an EMBL/GenBank/DDBJ whole genome shotgun (WGS) entry which is preliminary data.</text>
</comment>
<keyword evidence="1" id="KW-0472">Membrane</keyword>
<keyword evidence="1" id="KW-0812">Transmembrane</keyword>
<organism evidence="2 3">
    <name type="scientific">Falsiroseomonas oleicola</name>
    <dbReference type="NCBI Taxonomy" id="2801474"/>
    <lineage>
        <taxon>Bacteria</taxon>
        <taxon>Pseudomonadati</taxon>
        <taxon>Pseudomonadota</taxon>
        <taxon>Alphaproteobacteria</taxon>
        <taxon>Acetobacterales</taxon>
        <taxon>Roseomonadaceae</taxon>
        <taxon>Falsiroseomonas</taxon>
    </lineage>
</organism>
<dbReference type="RefSeq" id="WP_216877496.1">
    <property type="nucleotide sequence ID" value="NZ_JAERQM010000005.1"/>
</dbReference>
<accession>A0ABS6H9V1</accession>
<protein>
    <submittedName>
        <fullName evidence="2">Uncharacterized protein</fullName>
    </submittedName>
</protein>
<keyword evidence="1" id="KW-1133">Transmembrane helix</keyword>
<name>A0ABS6H9V1_9PROT</name>
<evidence type="ECO:0000256" key="1">
    <source>
        <dbReference type="SAM" id="Phobius"/>
    </source>
</evidence>
<gene>
    <name evidence="2" type="ORF">JJQ90_17340</name>
</gene>
<evidence type="ECO:0000313" key="2">
    <source>
        <dbReference type="EMBL" id="MBU8545492.1"/>
    </source>
</evidence>
<keyword evidence="3" id="KW-1185">Reference proteome</keyword>
<sequence>MFTILLWPLTAFCSLVARGPLVAIAVGCALCLLAFVTRHGAWGAGFAMFVGFVLIWMSESAARMLPEQGVVAGD</sequence>
<reference evidence="2 3" key="1">
    <citation type="submission" date="2021-01" db="EMBL/GenBank/DDBJ databases">
        <title>Roseomonas sp. nov, a bacterium isolated from an oil production mixture in Yumen Oilfield.</title>
        <authorList>
            <person name="Wu D."/>
        </authorList>
    </citation>
    <scope>NUCLEOTIDE SEQUENCE [LARGE SCALE GENOMIC DNA]</scope>
    <source>
        <strain evidence="2 3">ROY-5-3</strain>
    </source>
</reference>
<dbReference type="EMBL" id="JAERQM010000005">
    <property type="protein sequence ID" value="MBU8545492.1"/>
    <property type="molecule type" value="Genomic_DNA"/>
</dbReference>
<evidence type="ECO:0000313" key="3">
    <source>
        <dbReference type="Proteomes" id="UP000689967"/>
    </source>
</evidence>
<feature type="transmembrane region" description="Helical" evidence="1">
    <location>
        <begin position="41"/>
        <end position="58"/>
    </location>
</feature>
<proteinExistence type="predicted"/>
<dbReference type="Proteomes" id="UP000689967">
    <property type="component" value="Unassembled WGS sequence"/>
</dbReference>